<evidence type="ECO:0000313" key="1">
    <source>
        <dbReference type="EMBL" id="JAH77978.1"/>
    </source>
</evidence>
<sequence>MKSLTNIVNHFSSLTLHYKLLKVMKNVILHSENCNSFYPFGSDSCFCETKNKMIACV</sequence>
<name>A0A0E9VL74_ANGAN</name>
<dbReference type="AlphaFoldDB" id="A0A0E9VL74"/>
<dbReference type="EMBL" id="GBXM01030599">
    <property type="protein sequence ID" value="JAH77978.1"/>
    <property type="molecule type" value="Transcribed_RNA"/>
</dbReference>
<proteinExistence type="predicted"/>
<reference evidence="1" key="1">
    <citation type="submission" date="2014-11" db="EMBL/GenBank/DDBJ databases">
        <authorList>
            <person name="Amaro Gonzalez C."/>
        </authorList>
    </citation>
    <scope>NUCLEOTIDE SEQUENCE</scope>
</reference>
<protein>
    <submittedName>
        <fullName evidence="1">Uncharacterized protein</fullName>
    </submittedName>
</protein>
<accession>A0A0E9VL74</accession>
<organism evidence="1">
    <name type="scientific">Anguilla anguilla</name>
    <name type="common">European freshwater eel</name>
    <name type="synonym">Muraena anguilla</name>
    <dbReference type="NCBI Taxonomy" id="7936"/>
    <lineage>
        <taxon>Eukaryota</taxon>
        <taxon>Metazoa</taxon>
        <taxon>Chordata</taxon>
        <taxon>Craniata</taxon>
        <taxon>Vertebrata</taxon>
        <taxon>Euteleostomi</taxon>
        <taxon>Actinopterygii</taxon>
        <taxon>Neopterygii</taxon>
        <taxon>Teleostei</taxon>
        <taxon>Anguilliformes</taxon>
        <taxon>Anguillidae</taxon>
        <taxon>Anguilla</taxon>
    </lineage>
</organism>
<reference evidence="1" key="2">
    <citation type="journal article" date="2015" name="Fish Shellfish Immunol.">
        <title>Early steps in the European eel (Anguilla anguilla)-Vibrio vulnificus interaction in the gills: Role of the RtxA13 toxin.</title>
        <authorList>
            <person name="Callol A."/>
            <person name="Pajuelo D."/>
            <person name="Ebbesson L."/>
            <person name="Teles M."/>
            <person name="MacKenzie S."/>
            <person name="Amaro C."/>
        </authorList>
    </citation>
    <scope>NUCLEOTIDE SEQUENCE</scope>
</reference>